<accession>A0A642VCI9</accession>
<gene>
    <name evidence="1" type="ORF">TRICI_001566</name>
</gene>
<dbReference type="OrthoDB" id="10662901at2759"/>
<sequence length="539" mass="62764">MIVKWPIIQHRVFSTTRTVFSKHFSNAYVTENLKRYFHLRQFDKAMMLAKRLESAQWIPSAQQMDYLVSILADMDEIKSTGACLLNMLNVVSERKLKVSAHTIRRFAWEFRKCQDPFIRKAAHELLYENRQLIKYKELEESKYWCDLISGYLSTFEVDQAYAKYMELKNRYGVSEKVPFIELAQKLLIQQEAFVEAKEVCNDALAFGIDIPSKISLLLLGLANSHSHIETLKFSWGLLTSQKRLSHVPDGMLTKTLQVAGEHGSMDLMEPIASEFASRGLNEFLPIVASSIVEGISTHSPIERILRTLETMHLLQPKLDTRDFPVLMEGLASYNVNELYDRVSAFCTKNSNQLLPGFLTLIMNLVLASLRTFRTPSSMFYMYRRLEQTGFTPDTETLQQLVFGAYRLGDSKKLSYLIYHECCVKYQVTPSRQTFETLIRIALTGKRYDTVFYFLSEMHKYRVPMREHVNRSIMKRFDRRNDSRYRDLFPHVANSLKNYSHFVSDDALESSVSRGKYPYNYQKDSKNAHDFIHGWNPDFI</sequence>
<dbReference type="AlphaFoldDB" id="A0A642VCI9"/>
<evidence type="ECO:0000313" key="2">
    <source>
        <dbReference type="Proteomes" id="UP000761534"/>
    </source>
</evidence>
<dbReference type="EMBL" id="SWFS01000112">
    <property type="protein sequence ID" value="KAA8916284.1"/>
    <property type="molecule type" value="Genomic_DNA"/>
</dbReference>
<organism evidence="1 2">
    <name type="scientific">Trichomonascus ciferrii</name>
    <dbReference type="NCBI Taxonomy" id="44093"/>
    <lineage>
        <taxon>Eukaryota</taxon>
        <taxon>Fungi</taxon>
        <taxon>Dikarya</taxon>
        <taxon>Ascomycota</taxon>
        <taxon>Saccharomycotina</taxon>
        <taxon>Dipodascomycetes</taxon>
        <taxon>Dipodascales</taxon>
        <taxon>Trichomonascaceae</taxon>
        <taxon>Trichomonascus</taxon>
        <taxon>Trichomonascus ciferrii complex</taxon>
    </lineage>
</organism>
<evidence type="ECO:0000313" key="1">
    <source>
        <dbReference type="EMBL" id="KAA8916284.1"/>
    </source>
</evidence>
<proteinExistence type="predicted"/>
<dbReference type="InterPro" id="IPR011990">
    <property type="entry name" value="TPR-like_helical_dom_sf"/>
</dbReference>
<keyword evidence="2" id="KW-1185">Reference proteome</keyword>
<dbReference type="Proteomes" id="UP000761534">
    <property type="component" value="Unassembled WGS sequence"/>
</dbReference>
<dbReference type="VEuPathDB" id="FungiDB:TRICI_001566"/>
<name>A0A642VCI9_9ASCO</name>
<comment type="caution">
    <text evidence="1">The sequence shown here is derived from an EMBL/GenBank/DDBJ whole genome shotgun (WGS) entry which is preliminary data.</text>
</comment>
<protein>
    <submittedName>
        <fullName evidence="1">Uncharacterized protein</fullName>
    </submittedName>
</protein>
<dbReference type="Gene3D" id="1.25.40.10">
    <property type="entry name" value="Tetratricopeptide repeat domain"/>
    <property type="match status" value="1"/>
</dbReference>
<reference evidence="1" key="1">
    <citation type="journal article" date="2019" name="G3 (Bethesda)">
        <title>Genome Assemblies of Two Rare Opportunistic Yeast Pathogens: Diutina rugosa (syn. Candida rugosa) and Trichomonascus ciferrii (syn. Candida ciferrii).</title>
        <authorList>
            <person name="Mixao V."/>
            <person name="Saus E."/>
            <person name="Hansen A.P."/>
            <person name="Lass-Florl C."/>
            <person name="Gabaldon T."/>
        </authorList>
    </citation>
    <scope>NUCLEOTIDE SEQUENCE</scope>
    <source>
        <strain evidence="1">CBS 4856</strain>
    </source>
</reference>